<dbReference type="Proteomes" id="UP000319160">
    <property type="component" value="Unassembled WGS sequence"/>
</dbReference>
<name>A0A553IFB0_9PEZI</name>
<organism evidence="1 2">
    <name type="scientific">Xylaria flabelliformis</name>
    <dbReference type="NCBI Taxonomy" id="2512241"/>
    <lineage>
        <taxon>Eukaryota</taxon>
        <taxon>Fungi</taxon>
        <taxon>Dikarya</taxon>
        <taxon>Ascomycota</taxon>
        <taxon>Pezizomycotina</taxon>
        <taxon>Sordariomycetes</taxon>
        <taxon>Xylariomycetidae</taxon>
        <taxon>Xylariales</taxon>
        <taxon>Xylariaceae</taxon>
        <taxon>Xylaria</taxon>
    </lineage>
</organism>
<evidence type="ECO:0000313" key="2">
    <source>
        <dbReference type="Proteomes" id="UP000319160"/>
    </source>
</evidence>
<gene>
    <name evidence="1" type="ORF">FHL15_000235</name>
</gene>
<sequence>MGTLSDGNDDEEREILDPARLRTWEIGRIPFSPSPSAFLLAAPTAAVRLTPVAMPKIRTEVCCGVDLSLCSLSENAGKRLATENVTALIGLNPSHFHVICVPLRPHVARQVALEVNTEGLFLRTSQRHELRGGGPLAELSRKVVRGLHGLRSLIVAHFAES</sequence>
<comment type="caution">
    <text evidence="1">The sequence shown here is derived from an EMBL/GenBank/DDBJ whole genome shotgun (WGS) entry which is preliminary data.</text>
</comment>
<protein>
    <submittedName>
        <fullName evidence="1">Uncharacterized protein</fullName>
    </submittedName>
</protein>
<proteinExistence type="predicted"/>
<accession>A0A553IFB0</accession>
<dbReference type="AlphaFoldDB" id="A0A553IFB0"/>
<keyword evidence="2" id="KW-1185">Reference proteome</keyword>
<dbReference type="EMBL" id="VFLP01000001">
    <property type="protein sequence ID" value="TRX98893.1"/>
    <property type="molecule type" value="Genomic_DNA"/>
</dbReference>
<reference evidence="2" key="1">
    <citation type="submission" date="2019-06" db="EMBL/GenBank/DDBJ databases">
        <title>Draft genome sequence of the griseofulvin-producing fungus Xylaria cubensis strain G536.</title>
        <authorList>
            <person name="Mead M.E."/>
            <person name="Raja H.A."/>
            <person name="Steenwyk J.L."/>
            <person name="Knowles S.L."/>
            <person name="Oberlies N.H."/>
            <person name="Rokas A."/>
        </authorList>
    </citation>
    <scope>NUCLEOTIDE SEQUENCE [LARGE SCALE GENOMIC DNA]</scope>
    <source>
        <strain evidence="2">G536</strain>
    </source>
</reference>
<evidence type="ECO:0000313" key="1">
    <source>
        <dbReference type="EMBL" id="TRX98893.1"/>
    </source>
</evidence>